<feature type="transmembrane region" description="Helical" evidence="6">
    <location>
        <begin position="659"/>
        <end position="678"/>
    </location>
</feature>
<dbReference type="FunCoup" id="A0A067QEK3">
    <property type="interactions" value="22"/>
</dbReference>
<sequence length="731" mass="78996">MATPGRLAVPLSNVSRDNSRSRSASRRPVGTRHASAQSIPYLPDGPADLLLPEGQVGEEAAELLHEFIHPHHHPVEETLPEDGPPPGDDGPLGSSDQAELEVRKNLPWWKRPSPYWFITTVPFTAITTAGTMAPKIELYTQLACKVHRPEYSTDHGAGVFVPTSLSHSSSSPSSWLTGPPSWSTLDPFWNAQTGDMDDVVSVSFIQPTNGTDTPRDDKNLCATDPVVQAAVAELNAVFTTTMGILGFTTTAYWGSLSDRYGRTFVLKLTSFGLLFQAVNFVLVAWYSEWLPGGYWWVLLGGIVEGFSGGITTAAAAVHAYMADCCEPGTRSRVFSLQLGLLFLGMALGPTLASLLIKYTQNLLSIFYLTLVIDVCYVIFIWGVVPESLTRGRMEGSRQKYDDLVKGGSNREGEDGQVVSVWERVVGRGKSLRVFSPLSILVPPKMEGKGRKRDWNLTLAVASLGLVFSIIGSFTYKFQYASATFGWTSEELGYWLSLVGAARAIHLTVVLPVLISFFKPKPPPIALPTSPSEPLHSSPSRSPSPPTKPPTPTHLNSPAFDLTIARISLIVDIIAYTLMPLAPSPTLFTLAAILGSFGAGFGPAVQSLSLELFLRREDGGGESGRLFGAISVVQVMCSQVLSPAIFGLVYMKTVATFPKAIFFMSAGVVVFAFVLFSLIRLPKESEDGRFLEGEEEGGEGGMCGGEESAVESAVEERGGERRRKVGGLVEDV</sequence>
<feature type="transmembrane region" description="Helical" evidence="6">
    <location>
        <begin position="625"/>
        <end position="647"/>
    </location>
</feature>
<feature type="transmembrane region" description="Helical" evidence="6">
    <location>
        <begin position="234"/>
        <end position="253"/>
    </location>
</feature>
<feature type="transmembrane region" description="Helical" evidence="6">
    <location>
        <begin position="493"/>
        <end position="517"/>
    </location>
</feature>
<dbReference type="PANTHER" id="PTHR23507:SF1">
    <property type="entry name" value="FI18259P1-RELATED"/>
    <property type="match status" value="1"/>
</dbReference>
<dbReference type="Proteomes" id="UP000027265">
    <property type="component" value="Unassembled WGS sequence"/>
</dbReference>
<keyword evidence="4 6" id="KW-0472">Membrane</keyword>
<feature type="transmembrane region" description="Helical" evidence="6">
    <location>
        <begin position="454"/>
        <end position="473"/>
    </location>
</feature>
<gene>
    <name evidence="7" type="ORF">JAAARDRAFT_32037</name>
</gene>
<dbReference type="AlphaFoldDB" id="A0A067QEK3"/>
<evidence type="ECO:0000256" key="1">
    <source>
        <dbReference type="ARBA" id="ARBA00004141"/>
    </source>
</evidence>
<proteinExistence type="predicted"/>
<keyword evidence="3 6" id="KW-1133">Transmembrane helix</keyword>
<feature type="transmembrane region" description="Helical" evidence="6">
    <location>
        <begin position="293"/>
        <end position="321"/>
    </location>
</feature>
<dbReference type="InterPro" id="IPR036259">
    <property type="entry name" value="MFS_trans_sf"/>
</dbReference>
<evidence type="ECO:0000313" key="7">
    <source>
        <dbReference type="EMBL" id="KDQ61041.1"/>
    </source>
</evidence>
<feature type="region of interest" description="Disordered" evidence="5">
    <location>
        <begin position="688"/>
        <end position="731"/>
    </location>
</feature>
<evidence type="ECO:0000256" key="2">
    <source>
        <dbReference type="ARBA" id="ARBA00022692"/>
    </source>
</evidence>
<evidence type="ECO:0008006" key="9">
    <source>
        <dbReference type="Google" id="ProtNLM"/>
    </source>
</evidence>
<organism evidence="7 8">
    <name type="scientific">Jaapia argillacea MUCL 33604</name>
    <dbReference type="NCBI Taxonomy" id="933084"/>
    <lineage>
        <taxon>Eukaryota</taxon>
        <taxon>Fungi</taxon>
        <taxon>Dikarya</taxon>
        <taxon>Basidiomycota</taxon>
        <taxon>Agaricomycotina</taxon>
        <taxon>Agaricomycetes</taxon>
        <taxon>Agaricomycetidae</taxon>
        <taxon>Jaapiales</taxon>
        <taxon>Jaapiaceae</taxon>
        <taxon>Jaapia</taxon>
    </lineage>
</organism>
<keyword evidence="8" id="KW-1185">Reference proteome</keyword>
<dbReference type="PANTHER" id="PTHR23507">
    <property type="entry name" value="ZGC:174356"/>
    <property type="match status" value="1"/>
</dbReference>
<evidence type="ECO:0000256" key="6">
    <source>
        <dbReference type="SAM" id="Phobius"/>
    </source>
</evidence>
<dbReference type="HOGENOM" id="CLU_017517_1_0_1"/>
<feature type="compositionally biased region" description="Pro residues" evidence="5">
    <location>
        <begin position="541"/>
        <end position="551"/>
    </location>
</feature>
<name>A0A067QEK3_9AGAM</name>
<evidence type="ECO:0000256" key="4">
    <source>
        <dbReference type="ARBA" id="ARBA00023136"/>
    </source>
</evidence>
<comment type="subcellular location">
    <subcellularLocation>
        <location evidence="1">Membrane</location>
        <topology evidence="1">Multi-pass membrane protein</topology>
    </subcellularLocation>
</comment>
<feature type="transmembrane region" description="Helical" evidence="6">
    <location>
        <begin position="333"/>
        <end position="356"/>
    </location>
</feature>
<keyword evidence="2 6" id="KW-0812">Transmembrane</keyword>
<accession>A0A067QEK3</accession>
<reference evidence="8" key="1">
    <citation type="journal article" date="2014" name="Proc. Natl. Acad. Sci. U.S.A.">
        <title>Extensive sampling of basidiomycete genomes demonstrates inadequacy of the white-rot/brown-rot paradigm for wood decay fungi.</title>
        <authorList>
            <person name="Riley R."/>
            <person name="Salamov A.A."/>
            <person name="Brown D.W."/>
            <person name="Nagy L.G."/>
            <person name="Floudas D."/>
            <person name="Held B.W."/>
            <person name="Levasseur A."/>
            <person name="Lombard V."/>
            <person name="Morin E."/>
            <person name="Otillar R."/>
            <person name="Lindquist E.A."/>
            <person name="Sun H."/>
            <person name="LaButti K.M."/>
            <person name="Schmutz J."/>
            <person name="Jabbour D."/>
            <person name="Luo H."/>
            <person name="Baker S.E."/>
            <person name="Pisabarro A.G."/>
            <person name="Walton J.D."/>
            <person name="Blanchette R.A."/>
            <person name="Henrissat B."/>
            <person name="Martin F."/>
            <person name="Cullen D."/>
            <person name="Hibbett D.S."/>
            <person name="Grigoriev I.V."/>
        </authorList>
    </citation>
    <scope>NUCLEOTIDE SEQUENCE [LARGE SCALE GENOMIC DNA]</scope>
    <source>
        <strain evidence="8">MUCL 33604</strain>
    </source>
</reference>
<feature type="transmembrane region" description="Helical" evidence="6">
    <location>
        <begin position="362"/>
        <end position="384"/>
    </location>
</feature>
<evidence type="ECO:0000256" key="3">
    <source>
        <dbReference type="ARBA" id="ARBA00022989"/>
    </source>
</evidence>
<protein>
    <recommendedName>
        <fullName evidence="9">Major facilitator superfamily (MFS) profile domain-containing protein</fullName>
    </recommendedName>
</protein>
<dbReference type="SUPFAM" id="SSF103473">
    <property type="entry name" value="MFS general substrate transporter"/>
    <property type="match status" value="1"/>
</dbReference>
<feature type="region of interest" description="Disordered" evidence="5">
    <location>
        <begin position="527"/>
        <end position="552"/>
    </location>
</feature>
<dbReference type="EMBL" id="KL197713">
    <property type="protein sequence ID" value="KDQ61041.1"/>
    <property type="molecule type" value="Genomic_DNA"/>
</dbReference>
<dbReference type="GO" id="GO:0016020">
    <property type="term" value="C:membrane"/>
    <property type="evidence" value="ECO:0007669"/>
    <property type="project" value="UniProtKB-SubCell"/>
</dbReference>
<dbReference type="InterPro" id="IPR011701">
    <property type="entry name" value="MFS"/>
</dbReference>
<dbReference type="Gene3D" id="1.20.1250.20">
    <property type="entry name" value="MFS general substrate transporter like domains"/>
    <property type="match status" value="2"/>
</dbReference>
<evidence type="ECO:0000256" key="5">
    <source>
        <dbReference type="SAM" id="MobiDB-lite"/>
    </source>
</evidence>
<feature type="transmembrane region" description="Helical" evidence="6">
    <location>
        <begin position="265"/>
        <end position="287"/>
    </location>
</feature>
<feature type="region of interest" description="Disordered" evidence="5">
    <location>
        <begin position="1"/>
        <end position="49"/>
    </location>
</feature>
<dbReference type="GO" id="GO:0022857">
    <property type="term" value="F:transmembrane transporter activity"/>
    <property type="evidence" value="ECO:0007669"/>
    <property type="project" value="InterPro"/>
</dbReference>
<dbReference type="InParanoid" id="A0A067QEK3"/>
<dbReference type="OrthoDB" id="3026777at2759"/>
<evidence type="ECO:0000313" key="8">
    <source>
        <dbReference type="Proteomes" id="UP000027265"/>
    </source>
</evidence>
<feature type="region of interest" description="Disordered" evidence="5">
    <location>
        <begin position="74"/>
        <end position="99"/>
    </location>
</feature>
<dbReference type="Pfam" id="PF07690">
    <property type="entry name" value="MFS_1"/>
    <property type="match status" value="1"/>
</dbReference>
<feature type="compositionally biased region" description="Low complexity" evidence="5">
    <location>
        <begin position="527"/>
        <end position="540"/>
    </location>
</feature>